<feature type="compositionally biased region" description="Low complexity" evidence="1">
    <location>
        <begin position="59"/>
        <end position="79"/>
    </location>
</feature>
<evidence type="ECO:0000313" key="3">
    <source>
        <dbReference type="EnsemblFungi" id="PTTG_26740-t43_1-p1"/>
    </source>
</evidence>
<feature type="non-terminal residue" evidence="2">
    <location>
        <position position="158"/>
    </location>
</feature>
<reference evidence="3" key="4">
    <citation type="submission" date="2025-05" db="UniProtKB">
        <authorList>
            <consortium name="EnsemblFungi"/>
        </authorList>
    </citation>
    <scope>IDENTIFICATION</scope>
    <source>
        <strain evidence="3">isolate 1-1 / race 1 (BBBD)</strain>
    </source>
</reference>
<feature type="non-terminal residue" evidence="2">
    <location>
        <position position="1"/>
    </location>
</feature>
<dbReference type="Proteomes" id="UP000005240">
    <property type="component" value="Unassembled WGS sequence"/>
</dbReference>
<organism evidence="2">
    <name type="scientific">Puccinia triticina (isolate 1-1 / race 1 (BBBD))</name>
    <name type="common">Brown leaf rust fungus</name>
    <dbReference type="NCBI Taxonomy" id="630390"/>
    <lineage>
        <taxon>Eukaryota</taxon>
        <taxon>Fungi</taxon>
        <taxon>Dikarya</taxon>
        <taxon>Basidiomycota</taxon>
        <taxon>Pucciniomycotina</taxon>
        <taxon>Pucciniomycetes</taxon>
        <taxon>Pucciniales</taxon>
        <taxon>Pucciniaceae</taxon>
        <taxon>Puccinia</taxon>
    </lineage>
</organism>
<name>A0A180GRQ9_PUCT1</name>
<feature type="region of interest" description="Disordered" evidence="1">
    <location>
        <begin position="1"/>
        <end position="158"/>
    </location>
</feature>
<evidence type="ECO:0000313" key="2">
    <source>
        <dbReference type="EMBL" id="OAV95214.1"/>
    </source>
</evidence>
<proteinExistence type="predicted"/>
<dbReference type="AlphaFoldDB" id="A0A180GRQ9"/>
<reference evidence="3 4" key="3">
    <citation type="journal article" date="2017" name="G3 (Bethesda)">
        <title>Comparative analysis highlights variable genome content of wheat rusts and divergence of the mating loci.</title>
        <authorList>
            <person name="Cuomo C.A."/>
            <person name="Bakkeren G."/>
            <person name="Khalil H.B."/>
            <person name="Panwar V."/>
            <person name="Joly D."/>
            <person name="Linning R."/>
            <person name="Sakthikumar S."/>
            <person name="Song X."/>
            <person name="Adiconis X."/>
            <person name="Fan L."/>
            <person name="Goldberg J.M."/>
            <person name="Levin J.Z."/>
            <person name="Young S."/>
            <person name="Zeng Q."/>
            <person name="Anikster Y."/>
            <person name="Bruce M."/>
            <person name="Wang M."/>
            <person name="Yin C."/>
            <person name="McCallum B."/>
            <person name="Szabo L.J."/>
            <person name="Hulbert S."/>
            <person name="Chen X."/>
            <person name="Fellers J.P."/>
        </authorList>
    </citation>
    <scope>NUCLEOTIDE SEQUENCE</scope>
    <source>
        <strain evidence="4">Isolate 1-1 / race 1 (BBBD)</strain>
        <strain evidence="3">isolate 1-1 / race 1 (BBBD)</strain>
    </source>
</reference>
<accession>A0A180GRQ9</accession>
<sequence>TSTGSSVNCMVSPHTHTSKQPRQADEARQHRPHPSNRTPWLSSGPSASPSRPPSPPASRPSTSPSAAPTSPSSPNTSSTLCPAKRPTGRTISSSPARASCPSSSTPKWSSIPRAGNCSTNSKSRSTSLIHCPPLAFFNPFSHHRSTSNGSTRPAKKRP</sequence>
<gene>
    <name evidence="2" type="ORF">PTTG_26740</name>
</gene>
<dbReference type="EMBL" id="ADAS02000031">
    <property type="protein sequence ID" value="OAV95214.1"/>
    <property type="molecule type" value="Genomic_DNA"/>
</dbReference>
<reference evidence="2" key="1">
    <citation type="submission" date="2009-11" db="EMBL/GenBank/DDBJ databases">
        <authorList>
            <consortium name="The Broad Institute Genome Sequencing Platform"/>
            <person name="Ward D."/>
            <person name="Feldgarden M."/>
            <person name="Earl A."/>
            <person name="Young S.K."/>
            <person name="Zeng Q."/>
            <person name="Koehrsen M."/>
            <person name="Alvarado L."/>
            <person name="Berlin A."/>
            <person name="Bochicchio J."/>
            <person name="Borenstein D."/>
            <person name="Chapman S.B."/>
            <person name="Chen Z."/>
            <person name="Engels R."/>
            <person name="Freedman E."/>
            <person name="Gellesch M."/>
            <person name="Goldberg J."/>
            <person name="Griggs A."/>
            <person name="Gujja S."/>
            <person name="Heilman E."/>
            <person name="Heiman D."/>
            <person name="Hepburn T."/>
            <person name="Howarth C."/>
            <person name="Jen D."/>
            <person name="Larson L."/>
            <person name="Lewis B."/>
            <person name="Mehta T."/>
            <person name="Park D."/>
            <person name="Pearson M."/>
            <person name="Roberts A."/>
            <person name="Saif S."/>
            <person name="Shea T."/>
            <person name="Shenoy N."/>
            <person name="Sisk P."/>
            <person name="Stolte C."/>
            <person name="Sykes S."/>
            <person name="Thomson T."/>
            <person name="Walk T."/>
            <person name="White J."/>
            <person name="Yandava C."/>
            <person name="Izard J."/>
            <person name="Baranova O.V."/>
            <person name="Blanton J.M."/>
            <person name="Tanner A.C."/>
            <person name="Dewhirst F.E."/>
            <person name="Haas B."/>
            <person name="Nusbaum C."/>
            <person name="Birren B."/>
        </authorList>
    </citation>
    <scope>NUCLEOTIDE SEQUENCE [LARGE SCALE GENOMIC DNA]</scope>
    <source>
        <strain evidence="2">1-1 BBBD Race 1</strain>
    </source>
</reference>
<dbReference type="VEuPathDB" id="FungiDB:PTTG_26740"/>
<feature type="compositionally biased region" description="Polar residues" evidence="1">
    <location>
        <begin position="1"/>
        <end position="21"/>
    </location>
</feature>
<feature type="compositionally biased region" description="Polar residues" evidence="1">
    <location>
        <begin position="116"/>
        <end position="128"/>
    </location>
</feature>
<evidence type="ECO:0000313" key="4">
    <source>
        <dbReference type="Proteomes" id="UP000005240"/>
    </source>
</evidence>
<evidence type="ECO:0000256" key="1">
    <source>
        <dbReference type="SAM" id="MobiDB-lite"/>
    </source>
</evidence>
<protein>
    <submittedName>
        <fullName evidence="2 3">Uncharacterized protein</fullName>
    </submittedName>
</protein>
<feature type="compositionally biased region" description="Low complexity" evidence="1">
    <location>
        <begin position="92"/>
        <end position="112"/>
    </location>
</feature>
<dbReference type="EnsemblFungi" id="PTTG_26740-t43_1">
    <property type="protein sequence ID" value="PTTG_26740-t43_1-p1"/>
    <property type="gene ID" value="PTTG_26740"/>
</dbReference>
<keyword evidence="4" id="KW-1185">Reference proteome</keyword>
<reference evidence="2" key="2">
    <citation type="submission" date="2016-05" db="EMBL/GenBank/DDBJ databases">
        <title>Comparative analysis highlights variable genome content of wheat rusts and divergence of the mating loci.</title>
        <authorList>
            <person name="Cuomo C.A."/>
            <person name="Bakkeren G."/>
            <person name="Szabo L."/>
            <person name="Khalil H."/>
            <person name="Joly D."/>
            <person name="Goldberg J."/>
            <person name="Young S."/>
            <person name="Zeng Q."/>
            <person name="Fellers J."/>
        </authorList>
    </citation>
    <scope>NUCLEOTIDE SEQUENCE [LARGE SCALE GENOMIC DNA]</scope>
    <source>
        <strain evidence="2">1-1 BBBD Race 1</strain>
    </source>
</reference>